<reference evidence="3" key="2">
    <citation type="submission" date="2015-06" db="UniProtKB">
        <authorList>
            <consortium name="EnsemblPlants"/>
        </authorList>
    </citation>
    <scope>IDENTIFICATION</scope>
    <source>
        <strain evidence="3">DM1-3 516 R44</strain>
    </source>
</reference>
<dbReference type="PANTHER" id="PTHR31656">
    <property type="entry name" value="ROOT CAP DOMAIN-CONTAINING PROTEIN"/>
    <property type="match status" value="1"/>
</dbReference>
<evidence type="ECO:0000256" key="2">
    <source>
        <dbReference type="SAM" id="SignalP"/>
    </source>
</evidence>
<dbReference type="InterPro" id="IPR009646">
    <property type="entry name" value="Root_cap"/>
</dbReference>
<gene>
    <name evidence="3" type="primary">LOC102580165</name>
</gene>
<name>M1CF85_SOLTU</name>
<evidence type="ECO:0000256" key="1">
    <source>
        <dbReference type="SAM" id="MobiDB-lite"/>
    </source>
</evidence>
<sequence>MARSYVVGLIGIFLVMVVAIVEATPPGIADHPSHSHCSDDEIKQCKNLPHVCPKFCPNGCITECRSCKPICIDGPSPSPPTPTPDHPHPPKSPKKVKCKSKDKKHSKCYNQEHTCPSTCPGTCKVDCVSCKPVCSCDKPGAVCQDPRFIGSDGITFYFHGKKDKDFCLVSDSNLHINGHFIGKRNENMKRDFTWVQAIGIIYGTHKISIGAQKTATWDDAVDRLYLNFDGETILLPDNEGARWESETGPMTSITRTSDTNEIIIEVENILKITAKVVPITEEESRIHNYGITQDDCFAHLELGFKFLSLSDEVSGVLGQTYRRNYVSRVKMGVLMPVMGGDKEFSASGLFNADCSVTKFQAVNKGLLNNLELPNLKCSSGMSGRGVVCKR</sequence>
<dbReference type="Gramene" id="PGSC0003DMT400066236">
    <property type="protein sequence ID" value="PGSC0003DMT400066236"/>
    <property type="gene ID" value="PGSC0003DMG400025774"/>
</dbReference>
<dbReference type="AlphaFoldDB" id="M1CF85"/>
<dbReference type="RefSeq" id="XP_006346377.1">
    <property type="nucleotide sequence ID" value="XM_006346315.2"/>
</dbReference>
<dbReference type="GeneID" id="102580165"/>
<dbReference type="OMA" id="CYNQEHT"/>
<dbReference type="Pfam" id="PF06830">
    <property type="entry name" value="Root_cap"/>
    <property type="match status" value="1"/>
</dbReference>
<dbReference type="PaxDb" id="4113-PGSC0003DMT400066236"/>
<feature type="compositionally biased region" description="Basic residues" evidence="1">
    <location>
        <begin position="89"/>
        <end position="98"/>
    </location>
</feature>
<feature type="signal peptide" evidence="2">
    <location>
        <begin position="1"/>
        <end position="23"/>
    </location>
</feature>
<protein>
    <submittedName>
        <fullName evidence="3">Structural constituent of cell wall</fullName>
    </submittedName>
</protein>
<dbReference type="KEGG" id="sot:102580165"/>
<evidence type="ECO:0000313" key="4">
    <source>
        <dbReference type="Proteomes" id="UP000011115"/>
    </source>
</evidence>
<proteinExistence type="predicted"/>
<evidence type="ECO:0000313" key="3">
    <source>
        <dbReference type="EnsemblPlants" id="PGSC0003DMT400066236"/>
    </source>
</evidence>
<dbReference type="eggNOG" id="ENOG502QUGT">
    <property type="taxonomic scope" value="Eukaryota"/>
</dbReference>
<organism evidence="3 4">
    <name type="scientific">Solanum tuberosum</name>
    <name type="common">Potato</name>
    <dbReference type="NCBI Taxonomy" id="4113"/>
    <lineage>
        <taxon>Eukaryota</taxon>
        <taxon>Viridiplantae</taxon>
        <taxon>Streptophyta</taxon>
        <taxon>Embryophyta</taxon>
        <taxon>Tracheophyta</taxon>
        <taxon>Spermatophyta</taxon>
        <taxon>Magnoliopsida</taxon>
        <taxon>eudicotyledons</taxon>
        <taxon>Gunneridae</taxon>
        <taxon>Pentapetalae</taxon>
        <taxon>asterids</taxon>
        <taxon>lamiids</taxon>
        <taxon>Solanales</taxon>
        <taxon>Solanaceae</taxon>
        <taxon>Solanoideae</taxon>
        <taxon>Solaneae</taxon>
        <taxon>Solanum</taxon>
    </lineage>
</organism>
<keyword evidence="2" id="KW-0732">Signal</keyword>
<dbReference type="HOGENOM" id="CLU_018422_0_0_1"/>
<reference evidence="4" key="1">
    <citation type="journal article" date="2011" name="Nature">
        <title>Genome sequence and analysis of the tuber crop potato.</title>
        <authorList>
            <consortium name="The Potato Genome Sequencing Consortium"/>
        </authorList>
    </citation>
    <scope>NUCLEOTIDE SEQUENCE [LARGE SCALE GENOMIC DNA]</scope>
    <source>
        <strain evidence="4">cv. DM1-3 516 R44</strain>
    </source>
</reference>
<dbReference type="Proteomes" id="UP000011115">
    <property type="component" value="Unassembled WGS sequence"/>
</dbReference>
<feature type="chain" id="PRO_5004014059" evidence="2">
    <location>
        <begin position="24"/>
        <end position="390"/>
    </location>
</feature>
<keyword evidence="4" id="KW-1185">Reference proteome</keyword>
<dbReference type="InParanoid" id="M1CF85"/>
<dbReference type="EnsemblPlants" id="PGSC0003DMT400066236">
    <property type="protein sequence ID" value="PGSC0003DMT400066236"/>
    <property type="gene ID" value="PGSC0003DMG400025774"/>
</dbReference>
<dbReference type="OrthoDB" id="2012132at2759"/>
<accession>M1CF85</accession>
<feature type="region of interest" description="Disordered" evidence="1">
    <location>
        <begin position="78"/>
        <end position="98"/>
    </location>
</feature>